<keyword evidence="3" id="KW-1185">Reference proteome</keyword>
<name>A0A1T5LS67_9BACT</name>
<keyword evidence="1" id="KW-1133">Transmembrane helix</keyword>
<sequence>MNTTLLKFLDLFRGIYTRLGADYEQLRAIVDIKLMMDNRRQGVSYRRKTDKEPGNAFIMTLVVYSIFGIFVALALYMIPSFILSMIVFFSYIIVMISMTLITDFSSILLDTSDNTIILPRPVNGQTLFAARLTHILLYLGQLAIGLSLLPALVVIIKYGIVLFIFFLLAIVLSVLTAVFLTNAFYLLVMQFASEEKLKNIINYFQIIMAISIMGGYQILPRVMERMDIEQYIFEVQWWHFLLPPVWMAGAMESIHFHLFDVAHIGLAVCALVLPVTGAYLVNKYLSPVFSKKLGSMGASTEQVQKVKTEKESLVDKISTWITSNPFEQGAFDVIYKILGRDRKLKLKIYPAFGYILVFGLIFMMQGKKDFADTWHNLPNTEYHIVLIYLTFMVLQVALHEIPYSDDFKASWVYFSTPLDKPGEILSGTLKAIFVRLFIPAYVGISIIILAIWGIRAAEDIVFGIFNNFLMLLTLSLINKRHLPFSMAPNVRSQSGNIARAFITFFLIGLLGFAHYLLSKQPMIQWAVMPVQIGLIFLLLRSYKRTRWGQLTL</sequence>
<feature type="transmembrane region" description="Helical" evidence="1">
    <location>
        <begin position="81"/>
        <end position="101"/>
    </location>
</feature>
<feature type="transmembrane region" description="Helical" evidence="1">
    <location>
        <begin position="261"/>
        <end position="281"/>
    </location>
</feature>
<dbReference type="Proteomes" id="UP000190961">
    <property type="component" value="Unassembled WGS sequence"/>
</dbReference>
<feature type="transmembrane region" description="Helical" evidence="1">
    <location>
        <begin position="497"/>
        <end position="516"/>
    </location>
</feature>
<gene>
    <name evidence="2" type="ORF">SAMN05660236_3803</name>
</gene>
<evidence type="ECO:0000256" key="1">
    <source>
        <dbReference type="SAM" id="Phobius"/>
    </source>
</evidence>
<dbReference type="EMBL" id="FUZU01000002">
    <property type="protein sequence ID" value="SKC78734.1"/>
    <property type="molecule type" value="Genomic_DNA"/>
</dbReference>
<protein>
    <recommendedName>
        <fullName evidence="4">ABC-2 type transport system permease protein</fullName>
    </recommendedName>
</protein>
<dbReference type="AlphaFoldDB" id="A0A1T5LS67"/>
<proteinExistence type="predicted"/>
<feature type="transmembrane region" description="Helical" evidence="1">
    <location>
        <begin position="522"/>
        <end position="539"/>
    </location>
</feature>
<feature type="transmembrane region" description="Helical" evidence="1">
    <location>
        <begin position="162"/>
        <end position="188"/>
    </location>
</feature>
<dbReference type="OrthoDB" id="2659138at2"/>
<keyword evidence="1" id="KW-0812">Transmembrane</keyword>
<organism evidence="2 3">
    <name type="scientific">Ohtaekwangia koreensis</name>
    <dbReference type="NCBI Taxonomy" id="688867"/>
    <lineage>
        <taxon>Bacteria</taxon>
        <taxon>Pseudomonadati</taxon>
        <taxon>Bacteroidota</taxon>
        <taxon>Cytophagia</taxon>
        <taxon>Cytophagales</taxon>
        <taxon>Fulvivirgaceae</taxon>
        <taxon>Ohtaekwangia</taxon>
    </lineage>
</organism>
<evidence type="ECO:0000313" key="2">
    <source>
        <dbReference type="EMBL" id="SKC78734.1"/>
    </source>
</evidence>
<feature type="transmembrane region" description="Helical" evidence="1">
    <location>
        <begin position="56"/>
        <end position="75"/>
    </location>
</feature>
<feature type="transmembrane region" description="Helical" evidence="1">
    <location>
        <begin position="432"/>
        <end position="454"/>
    </location>
</feature>
<evidence type="ECO:0008006" key="4">
    <source>
        <dbReference type="Google" id="ProtNLM"/>
    </source>
</evidence>
<reference evidence="2 3" key="1">
    <citation type="submission" date="2017-02" db="EMBL/GenBank/DDBJ databases">
        <authorList>
            <person name="Peterson S.W."/>
        </authorList>
    </citation>
    <scope>NUCLEOTIDE SEQUENCE [LARGE SCALE GENOMIC DNA]</scope>
    <source>
        <strain evidence="2 3">DSM 25262</strain>
    </source>
</reference>
<feature type="transmembrane region" description="Helical" evidence="1">
    <location>
        <begin position="135"/>
        <end position="156"/>
    </location>
</feature>
<keyword evidence="1" id="KW-0472">Membrane</keyword>
<feature type="transmembrane region" description="Helical" evidence="1">
    <location>
        <begin position="460"/>
        <end position="477"/>
    </location>
</feature>
<feature type="transmembrane region" description="Helical" evidence="1">
    <location>
        <begin position="346"/>
        <end position="364"/>
    </location>
</feature>
<dbReference type="STRING" id="688867.SAMN05660236_3803"/>
<dbReference type="RefSeq" id="WP_143785814.1">
    <property type="nucleotide sequence ID" value="NZ_FUZU01000002.1"/>
</dbReference>
<evidence type="ECO:0000313" key="3">
    <source>
        <dbReference type="Proteomes" id="UP000190961"/>
    </source>
</evidence>
<accession>A0A1T5LS67</accession>
<feature type="transmembrane region" description="Helical" evidence="1">
    <location>
        <begin position="200"/>
        <end position="219"/>
    </location>
</feature>
<feature type="transmembrane region" description="Helical" evidence="1">
    <location>
        <begin position="384"/>
        <end position="401"/>
    </location>
</feature>